<feature type="region of interest" description="Disordered" evidence="1">
    <location>
        <begin position="277"/>
        <end position="303"/>
    </location>
</feature>
<proteinExistence type="predicted"/>
<dbReference type="OrthoDB" id="6050524at2"/>
<dbReference type="InterPro" id="IPR046554">
    <property type="entry name" value="DUF6708"/>
</dbReference>
<evidence type="ECO:0000256" key="1">
    <source>
        <dbReference type="SAM" id="MobiDB-lite"/>
    </source>
</evidence>
<evidence type="ECO:0000256" key="2">
    <source>
        <dbReference type="SAM" id="Phobius"/>
    </source>
</evidence>
<keyword evidence="2" id="KW-1133">Transmembrane helix</keyword>
<feature type="transmembrane region" description="Helical" evidence="2">
    <location>
        <begin position="83"/>
        <end position="101"/>
    </location>
</feature>
<accession>A0A1H8SA59</accession>
<evidence type="ECO:0000313" key="4">
    <source>
        <dbReference type="EMBL" id="SEO75551.1"/>
    </source>
</evidence>
<feature type="transmembrane region" description="Helical" evidence="2">
    <location>
        <begin position="241"/>
        <end position="265"/>
    </location>
</feature>
<dbReference type="EMBL" id="FOEG01000002">
    <property type="protein sequence ID" value="SEO75551.1"/>
    <property type="molecule type" value="Genomic_DNA"/>
</dbReference>
<feature type="domain" description="DUF6708" evidence="3">
    <location>
        <begin position="85"/>
        <end position="272"/>
    </location>
</feature>
<dbReference type="RefSeq" id="WP_091641729.1">
    <property type="nucleotide sequence ID" value="NZ_FOEG01000002.1"/>
</dbReference>
<evidence type="ECO:0000313" key="5">
    <source>
        <dbReference type="Proteomes" id="UP000199657"/>
    </source>
</evidence>
<sequence>MDRTRPILPFLSEPGAGSQIERIGPTCLDVRARTENLWTGLGGGGWGWIWMTLCFVALWQILAFTLGGEPVALEGRWANQIEMALLAAFFALPLLIPVWVWRKHLPVRFNRRTREVSMELRGKVYTVPWDELAGRRRDLTGFTFPGVVLHDKLLQIEFPDGKGGTLTMLINGQDHSRGAQIPNSPEALWSYISVYMEQGPEALPLLVPRGEDYVKPSELFFVTNPFPILTARNPLWWPLQLFVGFPLLCLFIVTFVPTSLVHYWLYTSIPRQPLPEAMFDPENDDPSVLTGNSRPPGRTSLDQHQLLRGGVNRKGILFYRNRAEVEAALDRHLAGRAQVGRPGR</sequence>
<dbReference type="Proteomes" id="UP000199657">
    <property type="component" value="Unassembled WGS sequence"/>
</dbReference>
<dbReference type="Pfam" id="PF20455">
    <property type="entry name" value="DUF6708"/>
    <property type="match status" value="1"/>
</dbReference>
<name>A0A1H8SA59_9GAMM</name>
<dbReference type="STRING" id="406100.SAMN04488052_102633"/>
<organism evidence="4 5">
    <name type="scientific">Aquisalimonas asiatica</name>
    <dbReference type="NCBI Taxonomy" id="406100"/>
    <lineage>
        <taxon>Bacteria</taxon>
        <taxon>Pseudomonadati</taxon>
        <taxon>Pseudomonadota</taxon>
        <taxon>Gammaproteobacteria</taxon>
        <taxon>Chromatiales</taxon>
        <taxon>Ectothiorhodospiraceae</taxon>
        <taxon>Aquisalimonas</taxon>
    </lineage>
</organism>
<protein>
    <recommendedName>
        <fullName evidence="3">DUF6708 domain-containing protein</fullName>
    </recommendedName>
</protein>
<dbReference type="AlphaFoldDB" id="A0A1H8SA59"/>
<keyword evidence="2" id="KW-0472">Membrane</keyword>
<gene>
    <name evidence="4" type="ORF">SAMN04488052_102633</name>
</gene>
<reference evidence="4 5" key="1">
    <citation type="submission" date="2016-10" db="EMBL/GenBank/DDBJ databases">
        <authorList>
            <person name="de Groot N.N."/>
        </authorList>
    </citation>
    <scope>NUCLEOTIDE SEQUENCE [LARGE SCALE GENOMIC DNA]</scope>
    <source>
        <strain evidence="4 5">CGMCC 1.6291</strain>
    </source>
</reference>
<feature type="transmembrane region" description="Helical" evidence="2">
    <location>
        <begin position="41"/>
        <end position="63"/>
    </location>
</feature>
<keyword evidence="5" id="KW-1185">Reference proteome</keyword>
<keyword evidence="2" id="KW-0812">Transmembrane</keyword>
<evidence type="ECO:0000259" key="3">
    <source>
        <dbReference type="Pfam" id="PF20455"/>
    </source>
</evidence>